<keyword evidence="1" id="KW-1133">Transmembrane helix</keyword>
<name>A0A6F8ZIQ1_9FIRM</name>
<dbReference type="Proteomes" id="UP000503399">
    <property type="component" value="Chromosome"/>
</dbReference>
<gene>
    <name evidence="2" type="ORF">R50_2370</name>
</gene>
<feature type="transmembrane region" description="Helical" evidence="1">
    <location>
        <begin position="84"/>
        <end position="110"/>
    </location>
</feature>
<evidence type="ECO:0000313" key="3">
    <source>
        <dbReference type="Proteomes" id="UP000503399"/>
    </source>
</evidence>
<evidence type="ECO:0000256" key="1">
    <source>
        <dbReference type="SAM" id="Phobius"/>
    </source>
</evidence>
<accession>A0A6F8ZIQ1</accession>
<dbReference type="KEGG" id="hfv:R50_2370"/>
<organism evidence="2 3">
    <name type="scientific">Candidatus Hydrogenisulfobacillus filiaventi</name>
    <dbReference type="NCBI Taxonomy" id="2707344"/>
    <lineage>
        <taxon>Bacteria</taxon>
        <taxon>Bacillati</taxon>
        <taxon>Bacillota</taxon>
        <taxon>Clostridia</taxon>
        <taxon>Eubacteriales</taxon>
        <taxon>Clostridiales Family XVII. Incertae Sedis</taxon>
        <taxon>Candidatus Hydrogenisulfobacillus</taxon>
    </lineage>
</organism>
<keyword evidence="1" id="KW-0812">Transmembrane</keyword>
<dbReference type="AlphaFoldDB" id="A0A6F8ZIQ1"/>
<evidence type="ECO:0000313" key="2">
    <source>
        <dbReference type="EMBL" id="CAB1129867.1"/>
    </source>
</evidence>
<protein>
    <submittedName>
        <fullName evidence="2">Uncharacterized protein</fullName>
    </submittedName>
</protein>
<keyword evidence="1" id="KW-0472">Membrane</keyword>
<sequence>MMATRRGGNEFLALVGWTLRFHRARNPEARRKARARVVELVGRRWRRYQGWSPEREVPVRAVEAMWRGASLAARSRLQTWLSRIYPRFLGSLLLWFIGRANVLGVLTAYLCWQWTRVEEPAAPAELGLWSSGGSGQPV</sequence>
<proteinExistence type="predicted"/>
<keyword evidence="3" id="KW-1185">Reference proteome</keyword>
<reference evidence="2 3" key="1">
    <citation type="submission" date="2020-02" db="EMBL/GenBank/DDBJ databases">
        <authorList>
            <person name="Hogendoorn C."/>
        </authorList>
    </citation>
    <scope>NUCLEOTIDE SEQUENCE [LARGE SCALE GENOMIC DNA]</scope>
    <source>
        <strain evidence="2">R501</strain>
    </source>
</reference>
<dbReference type="EMBL" id="LR778114">
    <property type="protein sequence ID" value="CAB1129867.1"/>
    <property type="molecule type" value="Genomic_DNA"/>
</dbReference>